<evidence type="ECO:0000256" key="4">
    <source>
        <dbReference type="ARBA" id="ARBA00047353"/>
    </source>
</evidence>
<dbReference type="FunCoup" id="A0A6P7H960">
    <property type="interactions" value="1101"/>
</dbReference>
<sequence>MPWIQSKLSIFHKLCLRVLKQGPIPEHIAIIMDGNRRFAKNKKIETIQAHSLGFSTLIECHEWFRELGIRELTVYAFSTENLKRTKEEVEDLMQLAEESFSDVLKEESVFRREGIRLRIIGDVTQIPEHVRKAIDRACEVTKDNNEFIFNVAFFYVARDEIAASVKSVVEGVQEGCFKCEDISEDLISKSLYSQFDKNPDMMIRTSGEVRLSDFLLWQLSESYLYFTDVLWPDFSLWHLFTIIFSYQRSCGFMNLQK</sequence>
<dbReference type="FunFam" id="3.40.1180.10:FF:000005">
    <property type="entry name" value="Alkyl transferase"/>
    <property type="match status" value="1"/>
</dbReference>
<feature type="coiled-coil region" evidence="6">
    <location>
        <begin position="75"/>
        <end position="102"/>
    </location>
</feature>
<dbReference type="GO" id="GO:0045547">
    <property type="term" value="F:ditrans,polycis-polyprenyl diphosphate synthase [(2E,6E)-farnesyl diphosphate specific] activity"/>
    <property type="evidence" value="ECO:0007669"/>
    <property type="project" value="UniProtKB-EC"/>
</dbReference>
<evidence type="ECO:0000256" key="5">
    <source>
        <dbReference type="RuleBase" id="RU363018"/>
    </source>
</evidence>
<keyword evidence="6" id="KW-0175">Coiled coil</keyword>
<proteinExistence type="inferred from homology"/>
<dbReference type="InterPro" id="IPR018520">
    <property type="entry name" value="UPP_synth-like_CS"/>
</dbReference>
<keyword evidence="3" id="KW-0460">Magnesium</keyword>
<dbReference type="GO" id="GO:0005783">
    <property type="term" value="C:endoplasmic reticulum"/>
    <property type="evidence" value="ECO:0007669"/>
    <property type="project" value="TreeGrafter"/>
</dbReference>
<evidence type="ECO:0000313" key="7">
    <source>
        <dbReference type="RefSeq" id="XP_028152445.1"/>
    </source>
</evidence>
<dbReference type="SUPFAM" id="SSF64005">
    <property type="entry name" value="Undecaprenyl diphosphate synthase"/>
    <property type="match status" value="1"/>
</dbReference>
<dbReference type="Pfam" id="PF01255">
    <property type="entry name" value="Prenyltransf"/>
    <property type="match status" value="1"/>
</dbReference>
<evidence type="ECO:0000256" key="6">
    <source>
        <dbReference type="SAM" id="Coils"/>
    </source>
</evidence>
<dbReference type="InterPro" id="IPR036424">
    <property type="entry name" value="UPP_synth-like_sf"/>
</dbReference>
<organism evidence="7">
    <name type="scientific">Diabrotica virgifera virgifera</name>
    <name type="common">western corn rootworm</name>
    <dbReference type="NCBI Taxonomy" id="50390"/>
    <lineage>
        <taxon>Eukaryota</taxon>
        <taxon>Metazoa</taxon>
        <taxon>Ecdysozoa</taxon>
        <taxon>Arthropoda</taxon>
        <taxon>Hexapoda</taxon>
        <taxon>Insecta</taxon>
        <taxon>Pterygota</taxon>
        <taxon>Neoptera</taxon>
        <taxon>Endopterygota</taxon>
        <taxon>Coleoptera</taxon>
        <taxon>Polyphaga</taxon>
        <taxon>Cucujiformia</taxon>
        <taxon>Chrysomeloidea</taxon>
        <taxon>Chrysomelidae</taxon>
        <taxon>Galerucinae</taxon>
        <taxon>Diabroticina</taxon>
        <taxon>Diabroticites</taxon>
        <taxon>Diabrotica</taxon>
    </lineage>
</organism>
<gene>
    <name evidence="7" type="primary">LOC114345836</name>
</gene>
<dbReference type="Gene3D" id="3.40.1180.10">
    <property type="entry name" value="Decaprenyl diphosphate synthase-like"/>
    <property type="match status" value="1"/>
</dbReference>
<dbReference type="EC" id="2.5.1.-" evidence="5"/>
<dbReference type="NCBIfam" id="TIGR00055">
    <property type="entry name" value="uppS"/>
    <property type="match status" value="1"/>
</dbReference>
<dbReference type="PANTHER" id="PTHR10291">
    <property type="entry name" value="DEHYDRODOLICHYL DIPHOSPHATE SYNTHASE FAMILY MEMBER"/>
    <property type="match status" value="1"/>
</dbReference>
<protein>
    <recommendedName>
        <fullName evidence="5">Alkyl transferase</fullName>
        <ecNumber evidence="5">2.5.1.-</ecNumber>
    </recommendedName>
</protein>
<accession>A0A6P7H960</accession>
<reference evidence="7" key="1">
    <citation type="submission" date="2025-08" db="UniProtKB">
        <authorList>
            <consortium name="RefSeq"/>
        </authorList>
    </citation>
    <scope>IDENTIFICATION</scope>
    <source>
        <tissue evidence="7">Whole insect</tissue>
    </source>
</reference>
<name>A0A6P7H960_DIAVI</name>
<dbReference type="HAMAP" id="MF_01139">
    <property type="entry name" value="ISPT"/>
    <property type="match status" value="1"/>
</dbReference>
<keyword evidence="2 5" id="KW-0808">Transferase</keyword>
<dbReference type="CDD" id="cd00475">
    <property type="entry name" value="Cis_IPPS"/>
    <property type="match status" value="1"/>
</dbReference>
<evidence type="ECO:0000256" key="2">
    <source>
        <dbReference type="ARBA" id="ARBA00022679"/>
    </source>
</evidence>
<dbReference type="RefSeq" id="XP_028152445.1">
    <property type="nucleotide sequence ID" value="XM_028296644.1"/>
</dbReference>
<comment type="catalytic activity">
    <reaction evidence="4">
        <text>n isopentenyl diphosphate + (2E,6E)-farnesyl diphosphate = a di-trans,poly-cis-polyprenyl diphosphate + n diphosphate</text>
        <dbReference type="Rhea" id="RHEA:53008"/>
        <dbReference type="Rhea" id="RHEA-COMP:19494"/>
        <dbReference type="ChEBI" id="CHEBI:33019"/>
        <dbReference type="ChEBI" id="CHEBI:128769"/>
        <dbReference type="ChEBI" id="CHEBI:136960"/>
        <dbReference type="ChEBI" id="CHEBI:175763"/>
        <dbReference type="EC" id="2.5.1.87"/>
    </reaction>
</comment>
<evidence type="ECO:0000256" key="3">
    <source>
        <dbReference type="ARBA" id="ARBA00022842"/>
    </source>
</evidence>
<dbReference type="PANTHER" id="PTHR10291:SF43">
    <property type="entry name" value="DEHYDRODOLICHYL DIPHOSPHATE SYNTHASE COMPLEX SUBUNIT DHDDS"/>
    <property type="match status" value="1"/>
</dbReference>
<evidence type="ECO:0000256" key="1">
    <source>
        <dbReference type="ARBA" id="ARBA00005432"/>
    </source>
</evidence>
<dbReference type="InterPro" id="IPR001441">
    <property type="entry name" value="UPP_synth-like"/>
</dbReference>
<dbReference type="InParanoid" id="A0A6P7H960"/>
<dbReference type="GO" id="GO:0016094">
    <property type="term" value="P:polyprenol biosynthetic process"/>
    <property type="evidence" value="ECO:0007669"/>
    <property type="project" value="TreeGrafter"/>
</dbReference>
<dbReference type="AlphaFoldDB" id="A0A6P7H960"/>
<dbReference type="PROSITE" id="PS01066">
    <property type="entry name" value="UPP_SYNTHASE"/>
    <property type="match status" value="1"/>
</dbReference>
<comment type="similarity">
    <text evidence="1 5">Belongs to the UPP synthase family.</text>
</comment>